<keyword evidence="2" id="KW-0732">Signal</keyword>
<dbReference type="GeneID" id="31482065"/>
<dbReference type="HOGENOM" id="CLU_1601334_0_0_4"/>
<reference evidence="3 4" key="1">
    <citation type="journal article" date="2012" name="Stand. Genomic Sci.">
        <title>Complete genome sequence of Polynucleobacter necessarius subsp. asymbioticus type strain (QLW-P1DMWA-1(T)).</title>
        <authorList>
            <person name="Meincke L."/>
            <person name="Copeland A."/>
            <person name="Lapidus A."/>
            <person name="Lucas S."/>
            <person name="Berry K.W."/>
            <person name="Del Rio T.G."/>
            <person name="Hammon N."/>
            <person name="Dalin E."/>
            <person name="Tice H."/>
            <person name="Pitluck S."/>
            <person name="Richardson P."/>
            <person name="Bruce D."/>
            <person name="Goodwin L."/>
            <person name="Han C."/>
            <person name="Tapia R."/>
            <person name="Detter J.C."/>
            <person name="Schmutz J."/>
            <person name="Brettin T."/>
            <person name="Larimer F."/>
            <person name="Land M."/>
            <person name="Hauser L."/>
            <person name="Kyrpides N.C."/>
            <person name="Ivanova N."/>
            <person name="Goker M."/>
            <person name="Woyke T."/>
            <person name="Wu Q.L."/>
            <person name="Pockl M."/>
            <person name="Hahn M.W."/>
            <person name="Klenk H.P."/>
        </authorList>
    </citation>
    <scope>NUCLEOTIDE SEQUENCE [LARGE SCALE GENOMIC DNA]</scope>
    <source>
        <strain evidence="4">DSM 18221 / CIP 109841 / QLW-P1DMWA-1</strain>
    </source>
</reference>
<evidence type="ECO:0000313" key="3">
    <source>
        <dbReference type="EMBL" id="ABP34889.1"/>
    </source>
</evidence>
<proteinExistence type="predicted"/>
<dbReference type="AlphaFoldDB" id="A4SZH5"/>
<gene>
    <name evidence="3" type="ordered locus">Pnuc_1676</name>
</gene>
<dbReference type="EMBL" id="CP000655">
    <property type="protein sequence ID" value="ABP34889.1"/>
    <property type="molecule type" value="Genomic_DNA"/>
</dbReference>
<keyword evidence="4" id="KW-1185">Reference proteome</keyword>
<evidence type="ECO:0000256" key="1">
    <source>
        <dbReference type="SAM" id="Coils"/>
    </source>
</evidence>
<keyword evidence="1" id="KW-0175">Coiled coil</keyword>
<name>A4SZH5_POLAQ</name>
<feature type="chain" id="PRO_5002672819" evidence="2">
    <location>
        <begin position="23"/>
        <end position="170"/>
    </location>
</feature>
<protein>
    <submittedName>
        <fullName evidence="3">Conserved secreted protein with internal repeats</fullName>
    </submittedName>
</protein>
<dbReference type="Proteomes" id="UP000000231">
    <property type="component" value="Chromosome"/>
</dbReference>
<dbReference type="RefSeq" id="WP_011903512.1">
    <property type="nucleotide sequence ID" value="NC_009379.1"/>
</dbReference>
<evidence type="ECO:0000256" key="2">
    <source>
        <dbReference type="SAM" id="SignalP"/>
    </source>
</evidence>
<sequence length="170" mass="19320">MKKLGWVAILSLGVLLSAPVLAQTAGAGTKASQTQQKNVDVAEFDKQAAQIQENFKKMQQQMDQIRATQDPQERQKLMQAHWSTMQGNMNMMQGMWGSGMMGCCGGNGGMMGGHMMGPMMGWNGMGPYYSKLTPEQLKQRQYMMDQYMGMQQNMMNQMMQQNYMWMDRSR</sequence>
<organism evidence="3 4">
    <name type="scientific">Polynucleobacter asymbioticus (strain DSM 18221 / CIP 109841 / QLW-P1DMWA-1)</name>
    <name type="common">Polynucleobacter necessarius subsp. asymbioticus</name>
    <dbReference type="NCBI Taxonomy" id="312153"/>
    <lineage>
        <taxon>Bacteria</taxon>
        <taxon>Pseudomonadati</taxon>
        <taxon>Pseudomonadota</taxon>
        <taxon>Betaproteobacteria</taxon>
        <taxon>Burkholderiales</taxon>
        <taxon>Burkholderiaceae</taxon>
        <taxon>Polynucleobacter</taxon>
    </lineage>
</organism>
<evidence type="ECO:0000313" key="4">
    <source>
        <dbReference type="Proteomes" id="UP000000231"/>
    </source>
</evidence>
<dbReference type="KEGG" id="pnu:Pnuc_1676"/>
<feature type="coiled-coil region" evidence="1">
    <location>
        <begin position="41"/>
        <end position="68"/>
    </location>
</feature>
<dbReference type="eggNOG" id="COG1422">
    <property type="taxonomic scope" value="Bacteria"/>
</dbReference>
<accession>A4SZH5</accession>
<feature type="signal peptide" evidence="2">
    <location>
        <begin position="1"/>
        <end position="22"/>
    </location>
</feature>